<sequence length="93" mass="11111">MLANGISHLFQFIFFKSYVPGVITSVFIDFPYSLFTLKHLINENLLSMRKFCFFLFIGFVLQISFVLFAHMFSKLLFHYLPLFYQKLKRVLVQ</sequence>
<feature type="transmembrane region" description="Helical" evidence="1">
    <location>
        <begin position="51"/>
        <end position="72"/>
    </location>
</feature>
<evidence type="ECO:0000313" key="3">
    <source>
        <dbReference type="Proteomes" id="UP000188613"/>
    </source>
</evidence>
<accession>A0A1V2ACL2</accession>
<dbReference type="AlphaFoldDB" id="A0A1V2ACL2"/>
<evidence type="ECO:0000256" key="1">
    <source>
        <dbReference type="SAM" id="Phobius"/>
    </source>
</evidence>
<organism evidence="2 3">
    <name type="scientific">Domibacillus epiphyticus</name>
    <dbReference type="NCBI Taxonomy" id="1714355"/>
    <lineage>
        <taxon>Bacteria</taxon>
        <taxon>Bacillati</taxon>
        <taxon>Bacillota</taxon>
        <taxon>Bacilli</taxon>
        <taxon>Bacillales</taxon>
        <taxon>Bacillaceae</taxon>
        <taxon>Domibacillus</taxon>
    </lineage>
</organism>
<dbReference type="InterPro" id="IPR025671">
    <property type="entry name" value="HXXEE"/>
</dbReference>
<keyword evidence="1" id="KW-0812">Transmembrane</keyword>
<comment type="caution">
    <text evidence="2">The sequence shown here is derived from an EMBL/GenBank/DDBJ whole genome shotgun (WGS) entry which is preliminary data.</text>
</comment>
<keyword evidence="1" id="KW-1133">Transmembrane helix</keyword>
<keyword evidence="1" id="KW-0472">Membrane</keyword>
<evidence type="ECO:0000313" key="2">
    <source>
        <dbReference type="EMBL" id="OMP68735.1"/>
    </source>
</evidence>
<protein>
    <submittedName>
        <fullName evidence="2">Uncharacterized protein</fullName>
    </submittedName>
</protein>
<name>A0A1V2ACL2_9BACI</name>
<keyword evidence="3" id="KW-1185">Reference proteome</keyword>
<dbReference type="OrthoDB" id="5195477at2"/>
<proteinExistence type="predicted"/>
<dbReference type="Pfam" id="PF13787">
    <property type="entry name" value="HXXEE"/>
    <property type="match status" value="1"/>
</dbReference>
<dbReference type="EMBL" id="MSFI01000001">
    <property type="protein sequence ID" value="OMP68735.1"/>
    <property type="molecule type" value="Genomic_DNA"/>
</dbReference>
<reference evidence="2 3" key="1">
    <citation type="submission" date="2016-12" db="EMBL/GenBank/DDBJ databases">
        <title>Domibacillus sp. SAB 38T whole genome sequencing.</title>
        <authorList>
            <person name="Verma A."/>
            <person name="Ojha A.K."/>
            <person name="Krishnamurthi S."/>
        </authorList>
    </citation>
    <scope>NUCLEOTIDE SEQUENCE [LARGE SCALE GENOMIC DNA]</scope>
    <source>
        <strain evidence="2 3">SAB 38</strain>
    </source>
</reference>
<dbReference type="Proteomes" id="UP000188613">
    <property type="component" value="Unassembled WGS sequence"/>
</dbReference>
<gene>
    <name evidence="2" type="ORF">BTO28_01420</name>
</gene>
<feature type="transmembrane region" description="Helical" evidence="1">
    <location>
        <begin position="12"/>
        <end position="30"/>
    </location>
</feature>